<dbReference type="Gene3D" id="3.50.50.60">
    <property type="entry name" value="FAD/NAD(P)-binding domain"/>
    <property type="match status" value="1"/>
</dbReference>
<evidence type="ECO:0000313" key="4">
    <source>
        <dbReference type="EMBL" id="TJZ60714.1"/>
    </source>
</evidence>
<dbReference type="PRINTS" id="PR00420">
    <property type="entry name" value="RNGMNOXGNASE"/>
</dbReference>
<feature type="domain" description="FAD-binding" evidence="3">
    <location>
        <begin position="8"/>
        <end position="331"/>
    </location>
</feature>
<proteinExistence type="predicted"/>
<evidence type="ECO:0000259" key="3">
    <source>
        <dbReference type="Pfam" id="PF01494"/>
    </source>
</evidence>
<organism evidence="4 5">
    <name type="scientific">Sphingobacterium olei</name>
    <dbReference type="NCBI Taxonomy" id="2571155"/>
    <lineage>
        <taxon>Bacteria</taxon>
        <taxon>Pseudomonadati</taxon>
        <taxon>Bacteroidota</taxon>
        <taxon>Sphingobacteriia</taxon>
        <taxon>Sphingobacteriales</taxon>
        <taxon>Sphingobacteriaceae</taxon>
        <taxon>Sphingobacterium</taxon>
    </lineage>
</organism>
<keyword evidence="2 4" id="KW-0503">Monooxygenase</keyword>
<accession>A0A4U0PDG5</accession>
<reference evidence="4 5" key="1">
    <citation type="submission" date="2019-04" db="EMBL/GenBank/DDBJ databases">
        <title>Sphingobacterium olei sp. nov., isolated from oil-contaminated soil.</title>
        <authorList>
            <person name="Liu B."/>
        </authorList>
    </citation>
    <scope>NUCLEOTIDE SEQUENCE [LARGE SCALE GENOMIC DNA]</scope>
    <source>
        <strain evidence="4 5">HAL-9</strain>
    </source>
</reference>
<dbReference type="InterPro" id="IPR036188">
    <property type="entry name" value="FAD/NAD-bd_sf"/>
</dbReference>
<dbReference type="PANTHER" id="PTHR13789">
    <property type="entry name" value="MONOOXYGENASE"/>
    <property type="match status" value="1"/>
</dbReference>
<dbReference type="Proteomes" id="UP000306808">
    <property type="component" value="Unassembled WGS sequence"/>
</dbReference>
<dbReference type="NCBIfam" id="NF005243">
    <property type="entry name" value="PRK06753.1"/>
    <property type="match status" value="1"/>
</dbReference>
<comment type="caution">
    <text evidence="4">The sequence shown here is derived from an EMBL/GenBank/DDBJ whole genome shotgun (WGS) entry which is preliminary data.</text>
</comment>
<dbReference type="PANTHER" id="PTHR13789:SF309">
    <property type="entry name" value="PUTATIVE (AFU_ORTHOLOGUE AFUA_6G14510)-RELATED"/>
    <property type="match status" value="1"/>
</dbReference>
<dbReference type="OrthoDB" id="9766816at2"/>
<dbReference type="GO" id="GO:0071949">
    <property type="term" value="F:FAD binding"/>
    <property type="evidence" value="ECO:0007669"/>
    <property type="project" value="InterPro"/>
</dbReference>
<dbReference type="Pfam" id="PF01494">
    <property type="entry name" value="FAD_binding_3"/>
    <property type="match status" value="1"/>
</dbReference>
<dbReference type="RefSeq" id="WP_136901554.1">
    <property type="nucleotide sequence ID" value="NZ_SUME01000004.1"/>
</dbReference>
<gene>
    <name evidence="4" type="ORF">FAZ15_12065</name>
</gene>
<protein>
    <submittedName>
        <fullName evidence="4">Monooxygenase</fullName>
    </submittedName>
</protein>
<dbReference type="GO" id="GO:0004497">
    <property type="term" value="F:monooxygenase activity"/>
    <property type="evidence" value="ECO:0007669"/>
    <property type="project" value="UniProtKB-KW"/>
</dbReference>
<dbReference type="SUPFAM" id="SSF51905">
    <property type="entry name" value="FAD/NAD(P)-binding domain"/>
    <property type="match status" value="1"/>
</dbReference>
<dbReference type="InterPro" id="IPR050493">
    <property type="entry name" value="FAD-dep_Monooxygenase_BioMet"/>
</dbReference>
<keyword evidence="5" id="KW-1185">Reference proteome</keyword>
<dbReference type="InterPro" id="IPR002938">
    <property type="entry name" value="FAD-bd"/>
</dbReference>
<evidence type="ECO:0000313" key="5">
    <source>
        <dbReference type="Proteomes" id="UP000306808"/>
    </source>
</evidence>
<evidence type="ECO:0000256" key="2">
    <source>
        <dbReference type="ARBA" id="ARBA00023033"/>
    </source>
</evidence>
<dbReference type="AlphaFoldDB" id="A0A4U0PDG5"/>
<evidence type="ECO:0000256" key="1">
    <source>
        <dbReference type="ARBA" id="ARBA00023002"/>
    </source>
</evidence>
<name>A0A4U0PDG5_9SPHI</name>
<dbReference type="EMBL" id="SUME01000004">
    <property type="protein sequence ID" value="TJZ60714.1"/>
    <property type="molecule type" value="Genomic_DNA"/>
</dbReference>
<sequence>MDIDSEFTIIGGGVAGLAAAIGLQNNSMNFSLFEQADQLKGIGAGFGLAANAMQALEYLGIREDIEKLGHHLDSYKILDDKGKVLVAPNTKTLSQKYNQQNFAIHRADLHLYLLSQVKAQSLHFGKKAIDLNQKEGVITIHFADGTMHHTKYLIIADGVKSPLRQQLIRSAVPRYAGYTCWRATIDNSTIALKHGSETWGQKGRFGMTPLTHNRIYWYACINATYQNETYRNYRIADLQRHFSHYHDPIPEILSNTQDADLIWNDIVDIKPLQHLAYGNILLLGDAGHATTPNMGQGACQALEDVAVLMDELTDKASVPKAFLSFEKRRLQRTRYITTTSKRIGEVAQWENPFMISLRNTILKNIPSKMSQANLEKLLSVDFMSINK</sequence>
<keyword evidence="1" id="KW-0560">Oxidoreductase</keyword>